<dbReference type="EMBL" id="CP067134">
    <property type="protein sequence ID" value="WCR11352.1"/>
    <property type="molecule type" value="Genomic_DNA"/>
</dbReference>
<sequence length="53" mass="5563">MTVLRVVPDVPAISVEVDDLEAVTARVGDAVVHGPLTVGRAADRSARPEKTIL</sequence>
<dbReference type="RefSeq" id="WP_272859454.1">
    <property type="nucleotide sequence ID" value="NZ_CP067134.1"/>
</dbReference>
<protein>
    <submittedName>
        <fullName evidence="1">Uncharacterized protein</fullName>
    </submittedName>
</protein>
<proteinExistence type="predicted"/>
<keyword evidence="2" id="KW-1185">Reference proteome</keyword>
<accession>A0ABY7SYA0</accession>
<reference evidence="1 2" key="1">
    <citation type="submission" date="2021-01" db="EMBL/GenBank/DDBJ databases">
        <title>Biogeographic distribution of Paracoccus.</title>
        <authorList>
            <person name="Hollensteiner J."/>
            <person name="Leineberger J."/>
            <person name="Brinkhoff T."/>
            <person name="Daniel R."/>
        </authorList>
    </citation>
    <scope>NUCLEOTIDE SEQUENCE [LARGE SCALE GENOMIC DNA]</scope>
    <source>
        <strain evidence="1 2">LMG25392</strain>
    </source>
</reference>
<organism evidence="1 2">
    <name type="scientific">Paracoccus stylophorae</name>
    <dbReference type="NCBI Taxonomy" id="659350"/>
    <lineage>
        <taxon>Bacteria</taxon>
        <taxon>Pseudomonadati</taxon>
        <taxon>Pseudomonadota</taxon>
        <taxon>Alphaproteobacteria</taxon>
        <taxon>Rhodobacterales</taxon>
        <taxon>Paracoccaceae</taxon>
        <taxon>Paracoccus</taxon>
    </lineage>
</organism>
<evidence type="ECO:0000313" key="2">
    <source>
        <dbReference type="Proteomes" id="UP001218412"/>
    </source>
</evidence>
<gene>
    <name evidence="1" type="ORF">JHW45_02815</name>
</gene>
<name>A0ABY7SYA0_9RHOB</name>
<evidence type="ECO:0000313" key="1">
    <source>
        <dbReference type="EMBL" id="WCR11352.1"/>
    </source>
</evidence>
<dbReference type="Proteomes" id="UP001218412">
    <property type="component" value="Chromosome"/>
</dbReference>